<dbReference type="Gene3D" id="2.10.230.10">
    <property type="entry name" value="Heat shock protein DnaJ, cysteine-rich domain"/>
    <property type="match status" value="1"/>
</dbReference>
<keyword evidence="1" id="KW-0863">Zinc-finger</keyword>
<feature type="zinc finger region" description="CR-type" evidence="1">
    <location>
        <begin position="486"/>
        <end position="563"/>
    </location>
</feature>
<reference evidence="4 5" key="1">
    <citation type="submission" date="2024-04" db="EMBL/GenBank/DDBJ databases">
        <title>draft genome sequnece of Flavobacterium buctense JCM 30750.</title>
        <authorList>
            <person name="Kim D.-U."/>
        </authorList>
    </citation>
    <scope>NUCLEOTIDE SEQUENCE [LARGE SCALE GENOMIC DNA]</scope>
    <source>
        <strain evidence="4 5">JCM 30750</strain>
    </source>
</reference>
<dbReference type="PROSITE" id="PS51188">
    <property type="entry name" value="ZF_CR"/>
    <property type="match status" value="1"/>
</dbReference>
<feature type="chain" id="PRO_5046356032" description="CR-type domain-containing protein" evidence="2">
    <location>
        <begin position="19"/>
        <end position="563"/>
    </location>
</feature>
<dbReference type="CDD" id="cd10719">
    <property type="entry name" value="DnaJ_zf"/>
    <property type="match status" value="1"/>
</dbReference>
<proteinExistence type="predicted"/>
<feature type="signal peptide" evidence="2">
    <location>
        <begin position="1"/>
        <end position="18"/>
    </location>
</feature>
<keyword evidence="1" id="KW-0862">Zinc</keyword>
<dbReference type="Proteomes" id="UP001491349">
    <property type="component" value="Unassembled WGS sequence"/>
</dbReference>
<dbReference type="InterPro" id="IPR036410">
    <property type="entry name" value="HSP_DnaJ_Cys-rich_dom_sf"/>
</dbReference>
<name>A0ABU9E3Y6_9FLAO</name>
<dbReference type="SUPFAM" id="SSF57938">
    <property type="entry name" value="DnaJ/Hsp40 cysteine-rich domain"/>
    <property type="match status" value="1"/>
</dbReference>
<dbReference type="SUPFAM" id="SSF82185">
    <property type="entry name" value="Histone H3 K4-specific methyltransferase SET7/9 N-terminal domain"/>
    <property type="match status" value="1"/>
</dbReference>
<gene>
    <name evidence="4" type="ORF">WMW71_10355</name>
</gene>
<dbReference type="EMBL" id="JBBPCB010000006">
    <property type="protein sequence ID" value="MEK8180740.1"/>
    <property type="molecule type" value="Genomic_DNA"/>
</dbReference>
<feature type="domain" description="CR-type" evidence="3">
    <location>
        <begin position="486"/>
        <end position="563"/>
    </location>
</feature>
<organism evidence="4 5">
    <name type="scientific">Flavobacterium buctense</name>
    <dbReference type="NCBI Taxonomy" id="1648146"/>
    <lineage>
        <taxon>Bacteria</taxon>
        <taxon>Pseudomonadati</taxon>
        <taxon>Bacteroidota</taxon>
        <taxon>Flavobacteriia</taxon>
        <taxon>Flavobacteriales</taxon>
        <taxon>Flavobacteriaceae</taxon>
        <taxon>Flavobacterium</taxon>
    </lineage>
</organism>
<sequence>MKAIYSLLFCCIFYSNYAQDPTTPEGGLFDFLYNLKSPELPEQKGNPYMFVRKGNTAITIEGDLKESKPAKVKFSDGTYEGSVVMYNKKEKEFKLKTGIYTFTNGDVYQGDFTHNSGIYYTNGTYLFKNGIKLVFSHQPGKIQYYENVKGVYHYQNGDSCTVDYYDNEVGFHYYPKTGAHYYGSIDRKTRTLLPSGYVNYYHPGGVTYKGKLKNSLPDGWWLGYNQKGEQVQSAYFNKGKLIGVVDVTPLERTAQIAFFINNKMITPSISRVNKNGNVVYCYKGDGVNGDCELFETDWNDKPKFYITKGTFKDGQLLGDATRTTYDHELNAIAYGKGKLVNYLVDGDYMEASVDSKNSFVGKYAQGIKVSGMETFEDGRIFNGSYLNQLPKNGSMTFPNKERYEGEFNETGMRGAGKYFFTNGERIESSYFHNEYAVGCTYYKADGTNYFGEYDFKKREFSTKDYIADFKVMMKSLDDAKNQTAQQQQQQQSYSQGRTCGSCNGSGNNVNTCPMCKGNGQSDTWVKVDSFGRYSGKGTCIYCRGNGTISVGSCGTCHGSGKVN</sequence>
<comment type="caution">
    <text evidence="4">The sequence shown here is derived from an EMBL/GenBank/DDBJ whole genome shotgun (WGS) entry which is preliminary data.</text>
</comment>
<keyword evidence="2" id="KW-0732">Signal</keyword>
<evidence type="ECO:0000256" key="1">
    <source>
        <dbReference type="PROSITE-ProRule" id="PRU00546"/>
    </source>
</evidence>
<evidence type="ECO:0000313" key="4">
    <source>
        <dbReference type="EMBL" id="MEK8180740.1"/>
    </source>
</evidence>
<dbReference type="InterPro" id="IPR001305">
    <property type="entry name" value="HSP_DnaJ_Cys-rich_dom"/>
</dbReference>
<dbReference type="Gene3D" id="2.20.110.10">
    <property type="entry name" value="Histone H3 K4-specific methyltransferase SET7/9 N-terminal domain"/>
    <property type="match status" value="1"/>
</dbReference>
<keyword evidence="1" id="KW-0479">Metal-binding</keyword>
<keyword evidence="5" id="KW-1185">Reference proteome</keyword>
<dbReference type="RefSeq" id="WP_187660851.1">
    <property type="nucleotide sequence ID" value="NZ_JACTAB010000006.1"/>
</dbReference>
<protein>
    <recommendedName>
        <fullName evidence="3">CR-type domain-containing protein</fullName>
    </recommendedName>
</protein>
<evidence type="ECO:0000313" key="5">
    <source>
        <dbReference type="Proteomes" id="UP001491349"/>
    </source>
</evidence>
<accession>A0ABU9E3Y6</accession>
<evidence type="ECO:0000256" key="2">
    <source>
        <dbReference type="SAM" id="SignalP"/>
    </source>
</evidence>
<evidence type="ECO:0000259" key="3">
    <source>
        <dbReference type="PROSITE" id="PS51188"/>
    </source>
</evidence>